<dbReference type="EMBL" id="CP008956">
    <property type="protein sequence ID" value="QJQ03283.1"/>
    <property type="molecule type" value="Genomic_DNA"/>
</dbReference>
<dbReference type="PROSITE" id="PS50931">
    <property type="entry name" value="HTH_LYSR"/>
    <property type="match status" value="1"/>
</dbReference>
<dbReference type="PANTHER" id="PTHR30126">
    <property type="entry name" value="HTH-TYPE TRANSCRIPTIONAL REGULATOR"/>
    <property type="match status" value="1"/>
</dbReference>
<dbReference type="SUPFAM" id="SSF46785">
    <property type="entry name" value="Winged helix' DNA-binding domain"/>
    <property type="match status" value="1"/>
</dbReference>
<organism evidence="6 7">
    <name type="scientific">Herbaspirillum rubrisubalbicans Os34</name>
    <dbReference type="NCBI Taxonomy" id="1235827"/>
    <lineage>
        <taxon>Bacteria</taxon>
        <taxon>Pseudomonadati</taxon>
        <taxon>Pseudomonadota</taxon>
        <taxon>Betaproteobacteria</taxon>
        <taxon>Burkholderiales</taxon>
        <taxon>Oxalobacteraceae</taxon>
        <taxon>Herbaspirillum</taxon>
    </lineage>
</organism>
<dbReference type="InterPro" id="IPR005119">
    <property type="entry name" value="LysR_subst-bd"/>
</dbReference>
<evidence type="ECO:0000256" key="3">
    <source>
        <dbReference type="ARBA" id="ARBA00023125"/>
    </source>
</evidence>
<proteinExistence type="inferred from homology"/>
<keyword evidence="4" id="KW-0804">Transcription</keyword>
<dbReference type="SUPFAM" id="SSF53850">
    <property type="entry name" value="Periplasmic binding protein-like II"/>
    <property type="match status" value="1"/>
</dbReference>
<comment type="similarity">
    <text evidence="1">Belongs to the LysR transcriptional regulatory family.</text>
</comment>
<evidence type="ECO:0000256" key="1">
    <source>
        <dbReference type="ARBA" id="ARBA00009437"/>
    </source>
</evidence>
<accession>A0A6M3ZYH9</accession>
<dbReference type="RefSeq" id="WP_017449745.1">
    <property type="nucleotide sequence ID" value="NZ_CP008956.1"/>
</dbReference>
<keyword evidence="3" id="KW-0238">DNA-binding</keyword>
<sequence length="311" mass="34423">MNIRFLETFVWAARLSSFRTAAERLNITQAAVSNRIASLEEDWNTRLFERDPREIRLTFSGRRMLAYAERMLELNREMMAASHANYNIAGVVRIGVIETVVFTWLTDFLQRVQEQYPAIAVQLSSESTQRLHAQMRNGELDIALQSDPLLDDGVRNIAGGSIAMGWVGRSIDWAAQQGSLGVAELAQHPIVTMNKGSQPYVSLRKLLDEESVSTPRIHCVSSISAIVRLVRAGFGVAVLPLAPVREEIDNGTLSIIECARPMMPQRLVLSYRSDATTDAIQMVAGLACEESARFTVGLVPPYGFIGGAQED</sequence>
<protein>
    <submittedName>
        <fullName evidence="6">LysR family transcriptional regulator</fullName>
    </submittedName>
</protein>
<evidence type="ECO:0000313" key="7">
    <source>
        <dbReference type="Proteomes" id="UP000501648"/>
    </source>
</evidence>
<feature type="domain" description="HTH lysR-type" evidence="5">
    <location>
        <begin position="1"/>
        <end position="58"/>
    </location>
</feature>
<dbReference type="Pfam" id="PF00126">
    <property type="entry name" value="HTH_1"/>
    <property type="match status" value="1"/>
</dbReference>
<dbReference type="Gene3D" id="3.40.190.10">
    <property type="entry name" value="Periplasmic binding protein-like II"/>
    <property type="match status" value="2"/>
</dbReference>
<dbReference type="Pfam" id="PF03466">
    <property type="entry name" value="LysR_substrate"/>
    <property type="match status" value="1"/>
</dbReference>
<dbReference type="InterPro" id="IPR000847">
    <property type="entry name" value="LysR_HTH_N"/>
</dbReference>
<gene>
    <name evidence="6" type="ORF">C798_24535</name>
</gene>
<dbReference type="Proteomes" id="UP000501648">
    <property type="component" value="Chromosome"/>
</dbReference>
<dbReference type="GO" id="GO:0003700">
    <property type="term" value="F:DNA-binding transcription factor activity"/>
    <property type="evidence" value="ECO:0007669"/>
    <property type="project" value="InterPro"/>
</dbReference>
<evidence type="ECO:0000256" key="2">
    <source>
        <dbReference type="ARBA" id="ARBA00023015"/>
    </source>
</evidence>
<dbReference type="PRINTS" id="PR00039">
    <property type="entry name" value="HTHLYSR"/>
</dbReference>
<dbReference type="AlphaFoldDB" id="A0A6M3ZYH9"/>
<dbReference type="GO" id="GO:0000976">
    <property type="term" value="F:transcription cis-regulatory region binding"/>
    <property type="evidence" value="ECO:0007669"/>
    <property type="project" value="TreeGrafter"/>
</dbReference>
<evidence type="ECO:0000256" key="4">
    <source>
        <dbReference type="ARBA" id="ARBA00023163"/>
    </source>
</evidence>
<evidence type="ECO:0000313" key="6">
    <source>
        <dbReference type="EMBL" id="QJQ03283.1"/>
    </source>
</evidence>
<keyword evidence="2" id="KW-0805">Transcription regulation</keyword>
<reference evidence="6 7" key="1">
    <citation type="journal article" date="2012" name="J. Bacteriol.">
        <title>Genome sequence of the pathogenic Herbaspirillum seropedicae strain Os34, isolated from rice roots.</title>
        <authorList>
            <person name="Ye W."/>
            <person name="Ye S."/>
            <person name="Liu J."/>
            <person name="Chang S."/>
            <person name="Chen M."/>
            <person name="Zhu B."/>
            <person name="Guo L."/>
            <person name="An Q."/>
        </authorList>
    </citation>
    <scope>NUCLEOTIDE SEQUENCE [LARGE SCALE GENOMIC DNA]</scope>
    <source>
        <strain evidence="6 7">Os34</strain>
    </source>
</reference>
<dbReference type="FunFam" id="1.10.10.10:FF:000001">
    <property type="entry name" value="LysR family transcriptional regulator"/>
    <property type="match status" value="1"/>
</dbReference>
<name>A0A6M3ZYH9_9BURK</name>
<dbReference type="InterPro" id="IPR036388">
    <property type="entry name" value="WH-like_DNA-bd_sf"/>
</dbReference>
<evidence type="ECO:0000259" key="5">
    <source>
        <dbReference type="PROSITE" id="PS50931"/>
    </source>
</evidence>
<dbReference type="InterPro" id="IPR036390">
    <property type="entry name" value="WH_DNA-bd_sf"/>
</dbReference>
<dbReference type="Gene3D" id="1.10.10.10">
    <property type="entry name" value="Winged helix-like DNA-binding domain superfamily/Winged helix DNA-binding domain"/>
    <property type="match status" value="1"/>
</dbReference>
<dbReference type="CDD" id="cd05466">
    <property type="entry name" value="PBP2_LTTR_substrate"/>
    <property type="match status" value="1"/>
</dbReference>
<dbReference type="PANTHER" id="PTHR30126:SF77">
    <property type="entry name" value="TRANSCRIPTIONAL REGULATORY PROTEIN"/>
    <property type="match status" value="1"/>
</dbReference>